<dbReference type="Gramene" id="PRQ42189">
    <property type="protein sequence ID" value="PRQ42189"/>
    <property type="gene ID" value="RchiOBHm_Chr3g0454901"/>
</dbReference>
<evidence type="ECO:0000313" key="3">
    <source>
        <dbReference type="Proteomes" id="UP000238479"/>
    </source>
</evidence>
<feature type="region of interest" description="Disordered" evidence="1">
    <location>
        <begin position="41"/>
        <end position="88"/>
    </location>
</feature>
<keyword evidence="3" id="KW-1185">Reference proteome</keyword>
<dbReference type="Proteomes" id="UP000238479">
    <property type="component" value="Chromosome 3"/>
</dbReference>
<dbReference type="EMBL" id="PDCK01000041">
    <property type="protein sequence ID" value="PRQ42189.1"/>
    <property type="molecule type" value="Genomic_DNA"/>
</dbReference>
<evidence type="ECO:0000313" key="2">
    <source>
        <dbReference type="EMBL" id="PRQ42189.1"/>
    </source>
</evidence>
<gene>
    <name evidence="2" type="ORF">RchiOBHm_Chr3g0454901</name>
</gene>
<dbReference type="AlphaFoldDB" id="A0A2P6R712"/>
<organism evidence="2 3">
    <name type="scientific">Rosa chinensis</name>
    <name type="common">China rose</name>
    <dbReference type="NCBI Taxonomy" id="74649"/>
    <lineage>
        <taxon>Eukaryota</taxon>
        <taxon>Viridiplantae</taxon>
        <taxon>Streptophyta</taxon>
        <taxon>Embryophyta</taxon>
        <taxon>Tracheophyta</taxon>
        <taxon>Spermatophyta</taxon>
        <taxon>Magnoliopsida</taxon>
        <taxon>eudicotyledons</taxon>
        <taxon>Gunneridae</taxon>
        <taxon>Pentapetalae</taxon>
        <taxon>rosids</taxon>
        <taxon>fabids</taxon>
        <taxon>Rosales</taxon>
        <taxon>Rosaceae</taxon>
        <taxon>Rosoideae</taxon>
        <taxon>Rosoideae incertae sedis</taxon>
        <taxon>Rosa</taxon>
    </lineage>
</organism>
<reference evidence="2 3" key="1">
    <citation type="journal article" date="2018" name="Nat. Genet.">
        <title>The Rosa genome provides new insights in the design of modern roses.</title>
        <authorList>
            <person name="Bendahmane M."/>
        </authorList>
    </citation>
    <scope>NUCLEOTIDE SEQUENCE [LARGE SCALE GENOMIC DNA]</scope>
    <source>
        <strain evidence="3">cv. Old Blush</strain>
    </source>
</reference>
<accession>A0A2P6R712</accession>
<proteinExistence type="predicted"/>
<feature type="compositionally biased region" description="Pro residues" evidence="1">
    <location>
        <begin position="63"/>
        <end position="76"/>
    </location>
</feature>
<comment type="caution">
    <text evidence="2">The sequence shown here is derived from an EMBL/GenBank/DDBJ whole genome shotgun (WGS) entry which is preliminary data.</text>
</comment>
<sequence length="88" mass="10220">MNFGRNFQISIYFHFWKFQKKKFIFFPAFHFGSRFSLSLTSRGRRKQSTKLRPPFSTHRPPFDAGPPPEASPPSPEPICGHLARRNGP</sequence>
<evidence type="ECO:0000256" key="1">
    <source>
        <dbReference type="SAM" id="MobiDB-lite"/>
    </source>
</evidence>
<name>A0A2P6R712_ROSCH</name>
<protein>
    <submittedName>
        <fullName evidence="2">Uncharacterized protein</fullName>
    </submittedName>
</protein>